<dbReference type="Proteomes" id="UP000652763">
    <property type="component" value="Unassembled WGS sequence"/>
</dbReference>
<dbReference type="RefSeq" id="WP_191748865.1">
    <property type="nucleotide sequence ID" value="NZ_JACSQC010000008.1"/>
</dbReference>
<evidence type="ECO:0000256" key="1">
    <source>
        <dbReference type="SAM" id="MobiDB-lite"/>
    </source>
</evidence>
<evidence type="ECO:0008006" key="4">
    <source>
        <dbReference type="Google" id="ProtNLM"/>
    </source>
</evidence>
<protein>
    <recommendedName>
        <fullName evidence="4">Antitoxin Xre/MbcA/ParS-like toxin-binding domain-containing protein</fullName>
    </recommendedName>
</protein>
<organism evidence="2 3">
    <name type="scientific">Arthrobacter pullicola</name>
    <dbReference type="NCBI Taxonomy" id="2762224"/>
    <lineage>
        <taxon>Bacteria</taxon>
        <taxon>Bacillati</taxon>
        <taxon>Actinomycetota</taxon>
        <taxon>Actinomycetes</taxon>
        <taxon>Micrococcales</taxon>
        <taxon>Micrococcaceae</taxon>
        <taxon>Arthrobacter</taxon>
    </lineage>
</organism>
<keyword evidence="3" id="KW-1185">Reference proteome</keyword>
<evidence type="ECO:0000313" key="2">
    <source>
        <dbReference type="EMBL" id="MBD8045189.1"/>
    </source>
</evidence>
<accession>A0ABR8YMP2</accession>
<proteinExistence type="predicted"/>
<dbReference type="EMBL" id="JACSQC010000008">
    <property type="protein sequence ID" value="MBD8045189.1"/>
    <property type="molecule type" value="Genomic_DNA"/>
</dbReference>
<evidence type="ECO:0000313" key="3">
    <source>
        <dbReference type="Proteomes" id="UP000652763"/>
    </source>
</evidence>
<feature type="compositionally biased region" description="Low complexity" evidence="1">
    <location>
        <begin position="1"/>
        <end position="16"/>
    </location>
</feature>
<sequence>MTAQGPKQPRPRGQQRPADDRWRSIGREFGLYTVSELAERLRFGAPDNLRARHLTGKAKVLAIADKGTFLYPGFQFDEAGARMVPVVKDIVRQGRLSGWTDEELVLWFCRPSKVLQGKRPVDVLGDEEAILRAAEEDFPGGGSSRNS</sequence>
<feature type="region of interest" description="Disordered" evidence="1">
    <location>
        <begin position="1"/>
        <end position="22"/>
    </location>
</feature>
<name>A0ABR8YMP2_9MICC</name>
<reference evidence="2 3" key="1">
    <citation type="submission" date="2020-08" db="EMBL/GenBank/DDBJ databases">
        <title>A Genomic Blueprint of the Chicken Gut Microbiome.</title>
        <authorList>
            <person name="Gilroy R."/>
            <person name="Ravi A."/>
            <person name="Getino M."/>
            <person name="Pursley I."/>
            <person name="Horton D.L."/>
            <person name="Alikhan N.-F."/>
            <person name="Baker D."/>
            <person name="Gharbi K."/>
            <person name="Hall N."/>
            <person name="Watson M."/>
            <person name="Adriaenssens E.M."/>
            <person name="Foster-Nyarko E."/>
            <person name="Jarju S."/>
            <person name="Secka A."/>
            <person name="Antonio M."/>
            <person name="Oren A."/>
            <person name="Chaudhuri R."/>
            <person name="La Ragione R.M."/>
            <person name="Hildebrand F."/>
            <person name="Pallen M.J."/>
        </authorList>
    </citation>
    <scope>NUCLEOTIDE SEQUENCE [LARGE SCALE GENOMIC DNA]</scope>
    <source>
        <strain evidence="2 3">Sa2BUA2</strain>
    </source>
</reference>
<gene>
    <name evidence="2" type="ORF">H9638_15365</name>
</gene>
<comment type="caution">
    <text evidence="2">The sequence shown here is derived from an EMBL/GenBank/DDBJ whole genome shotgun (WGS) entry which is preliminary data.</text>
</comment>